<evidence type="ECO:0000256" key="9">
    <source>
        <dbReference type="ARBA" id="ARBA00022989"/>
    </source>
</evidence>
<dbReference type="EMBL" id="CAXLJL010000600">
    <property type="protein sequence ID" value="CAL5139300.1"/>
    <property type="molecule type" value="Genomic_DNA"/>
</dbReference>
<evidence type="ECO:0000256" key="7">
    <source>
        <dbReference type="ARBA" id="ARBA00022692"/>
    </source>
</evidence>
<evidence type="ECO:0000256" key="8">
    <source>
        <dbReference type="ARBA" id="ARBA00022824"/>
    </source>
</evidence>
<comment type="subcellular location">
    <subcellularLocation>
        <location evidence="1 12">Endoplasmic reticulum membrane</location>
        <topology evidence="1 12">Multi-pass membrane protein</topology>
    </subcellularLocation>
</comment>
<dbReference type="CDD" id="cd16020">
    <property type="entry name" value="GPI_EPT_1"/>
    <property type="match status" value="1"/>
</dbReference>
<evidence type="ECO:0000256" key="10">
    <source>
        <dbReference type="ARBA" id="ARBA00023136"/>
    </source>
</evidence>
<evidence type="ECO:0000313" key="14">
    <source>
        <dbReference type="EMBL" id="CAL5139300.1"/>
    </source>
</evidence>
<name>A0AAV2TRA2_CALDB</name>
<dbReference type="Proteomes" id="UP001497525">
    <property type="component" value="Unassembled WGS sequence"/>
</dbReference>
<sequence length="999" mass="111901">MVEQRKVVDFVGSIIVYLVLFYSIFDIYYTSPLVRGVHPIPLNTTPLATHLIFIVSDGLRADKLFGGTMENNPFLKSIILNNGSWGLSHTRVPTESRPCHIAMFGGFYEDVASVTKGWQANPVEFDSIFNRSSRAWAWGTHEVVSSFGLNAAKHITTVHSPRELADLAKHDIIEIDKWTVDQFLASLHDKQNGFFATSPSAAVATGELHKGNFAFLHMDAADMIGHAMKPGSSQYTEMLKNLDLLISRLVQEVDRATQGTNFRVAYIFTSDHGMTEWGSHGSGSLHETVTPLIAWGAGIVKPRPLPPDANENVASEVDTYGIPVGNHGRHRWEIRQADLCPLLASLLGTPIPVNSMGRVPLDILAVNDSQKVLLARANCLQILAQLEIKREEKRQSHFTTFFKEFSGTTASDIQSYLKSTEYLVASEQYEKAINRYEDLTSRALVAMNYYHKYDRAFFGLCVAITYCLWSVVILCTLAGPVDTSVYPSEHGICSSMFTLALMAVTFILISVVLGFAYLWPVMHTVYQLIPLILLLHLVLSRHRRMQIKKLWMIFNPCGSRYEYCSTLDKAPTERVRSTRAVLLTIACFCLLELLIWGFSYRPLLSVACIIFGLWPQLDRSFGARKVWASRLWFLACVSLAIFPLLPVIGSTFSPTLVFFSALFVAALNLLPIHWLVSISRGYLPYPSLDSPLSYRTLCYILSLLFALSGCAVSLVHSRLGLWFIFRLPVHVFAWSVIFITPAAVVYCMPPRLGLRVFGWTAVFLIPFILLSTHYEILFYAVFVSVGLLWVQIEIPVLTPNKLWNLHTLSDQSGETELLNPLSKQKSPPELLTLRNFRQSIFFMFLLVISFFGTGNIASLNSFDPRSTYCFITMLKPALMALFLIIKILCPMLFLGVIYGAVQFASNQRERRDLQADPDSGSQAVSAQIGLTAILSNFVAVHFFAWLRDEGSWLDIGNSISHYVIAMAIGMVAFLLSLLGKKMLTFKPPFTNISVSDKLS</sequence>
<feature type="transmembrane region" description="Helical" evidence="12">
    <location>
        <begin position="655"/>
        <end position="676"/>
    </location>
</feature>
<feature type="transmembrane region" description="Helical" evidence="12">
    <location>
        <begin position="456"/>
        <end position="478"/>
    </location>
</feature>
<feature type="transmembrane region" description="Helical" evidence="12">
    <location>
        <begin position="752"/>
        <end position="770"/>
    </location>
</feature>
<evidence type="ECO:0000256" key="3">
    <source>
        <dbReference type="ARBA" id="ARBA00008400"/>
    </source>
</evidence>
<feature type="transmembrane region" description="Helical" evidence="12">
    <location>
        <begin position="631"/>
        <end position="649"/>
    </location>
</feature>
<evidence type="ECO:0000256" key="2">
    <source>
        <dbReference type="ARBA" id="ARBA00004687"/>
    </source>
</evidence>
<feature type="domain" description="GPI ethanolamine phosphate transferase 1 C-terminal" evidence="13">
    <location>
        <begin position="446"/>
        <end position="951"/>
    </location>
</feature>
<feature type="transmembrane region" description="Helical" evidence="12">
    <location>
        <begin position="928"/>
        <end position="947"/>
    </location>
</feature>
<dbReference type="SUPFAM" id="SSF53649">
    <property type="entry name" value="Alkaline phosphatase-like"/>
    <property type="match status" value="1"/>
</dbReference>
<feature type="transmembrane region" description="Helical" evidence="12">
    <location>
        <begin position="525"/>
        <end position="542"/>
    </location>
</feature>
<dbReference type="InterPro" id="IPR017850">
    <property type="entry name" value="Alkaline_phosphatase_core_sf"/>
</dbReference>
<evidence type="ECO:0000256" key="4">
    <source>
        <dbReference type="ARBA" id="ARBA00020831"/>
    </source>
</evidence>
<dbReference type="InterPro" id="IPR017852">
    <property type="entry name" value="GPI_EtnP_transferase_1_C"/>
</dbReference>
<comment type="function">
    <text evidence="12">Ethanolamine phosphate transferase involved in glycosylphosphatidylinositol-anchor biosynthesis. Transfers ethanolamine phosphate to the first alpha-1,4-linked mannose of the glycosylphosphatidylinositol precursor of GPI-anchor.</text>
</comment>
<dbReference type="PANTHER" id="PTHR12250:SF0">
    <property type="entry name" value="GPI ETHANOLAMINE PHOSPHATE TRANSFERASE 1"/>
    <property type="match status" value="1"/>
</dbReference>
<dbReference type="EC" id="2.-.-.-" evidence="12"/>
<keyword evidence="8 12" id="KW-0256">Endoplasmic reticulum</keyword>
<feature type="transmembrane region" description="Helical" evidence="12">
    <location>
        <begin position="840"/>
        <end position="857"/>
    </location>
</feature>
<evidence type="ECO:0000313" key="15">
    <source>
        <dbReference type="Proteomes" id="UP001497525"/>
    </source>
</evidence>
<dbReference type="GO" id="GO:0006506">
    <property type="term" value="P:GPI anchor biosynthetic process"/>
    <property type="evidence" value="ECO:0007669"/>
    <property type="project" value="UniProtKB-KW"/>
</dbReference>
<dbReference type="Gene3D" id="3.40.720.10">
    <property type="entry name" value="Alkaline Phosphatase, subunit A"/>
    <property type="match status" value="1"/>
</dbReference>
<feature type="transmembrane region" description="Helical" evidence="12">
    <location>
        <begin position="959"/>
        <end position="978"/>
    </location>
</feature>
<feature type="transmembrane region" description="Helical" evidence="12">
    <location>
        <begin position="721"/>
        <end position="745"/>
    </location>
</feature>
<keyword evidence="11" id="KW-0325">Glycoprotein</keyword>
<evidence type="ECO:0000256" key="6">
    <source>
        <dbReference type="ARBA" id="ARBA00022679"/>
    </source>
</evidence>
<dbReference type="Pfam" id="PF04987">
    <property type="entry name" value="PigN"/>
    <property type="match status" value="1"/>
</dbReference>
<keyword evidence="5 12" id="KW-0337">GPI-anchor biosynthesis</keyword>
<feature type="transmembrane region" description="Helical" evidence="12">
    <location>
        <begin position="776"/>
        <end position="797"/>
    </location>
</feature>
<evidence type="ECO:0000259" key="13">
    <source>
        <dbReference type="Pfam" id="PF04987"/>
    </source>
</evidence>
<feature type="transmembrane region" description="Helical" evidence="12">
    <location>
        <begin position="877"/>
        <end position="901"/>
    </location>
</feature>
<dbReference type="InterPro" id="IPR037671">
    <property type="entry name" value="PIGN_N"/>
</dbReference>
<organism evidence="14 15">
    <name type="scientific">Calicophoron daubneyi</name>
    <name type="common">Rumen fluke</name>
    <name type="synonym">Paramphistomum daubneyi</name>
    <dbReference type="NCBI Taxonomy" id="300641"/>
    <lineage>
        <taxon>Eukaryota</taxon>
        <taxon>Metazoa</taxon>
        <taxon>Spiralia</taxon>
        <taxon>Lophotrochozoa</taxon>
        <taxon>Platyhelminthes</taxon>
        <taxon>Trematoda</taxon>
        <taxon>Digenea</taxon>
        <taxon>Plagiorchiida</taxon>
        <taxon>Pronocephalata</taxon>
        <taxon>Paramphistomoidea</taxon>
        <taxon>Paramphistomidae</taxon>
        <taxon>Calicophoron</taxon>
    </lineage>
</organism>
<reference evidence="14" key="1">
    <citation type="submission" date="2024-06" db="EMBL/GenBank/DDBJ databases">
        <authorList>
            <person name="Liu X."/>
            <person name="Lenzi L."/>
            <person name="Haldenby T S."/>
            <person name="Uol C."/>
        </authorList>
    </citation>
    <scope>NUCLEOTIDE SEQUENCE</scope>
</reference>
<dbReference type="AlphaFoldDB" id="A0AAV2TRA2"/>
<comment type="similarity">
    <text evidence="3 12">Belongs to the PIGG/PIGN/PIGO family. PIGN subfamily.</text>
</comment>
<protein>
    <recommendedName>
        <fullName evidence="4 12">GPI ethanolamine phosphate transferase 1</fullName>
        <ecNumber evidence="12">2.-.-.-</ecNumber>
    </recommendedName>
</protein>
<gene>
    <name evidence="14" type="ORF">CDAUBV1_LOCUS14329</name>
</gene>
<evidence type="ECO:0000256" key="1">
    <source>
        <dbReference type="ARBA" id="ARBA00004477"/>
    </source>
</evidence>
<keyword evidence="6 12" id="KW-0808">Transferase</keyword>
<evidence type="ECO:0000256" key="11">
    <source>
        <dbReference type="ARBA" id="ARBA00023180"/>
    </source>
</evidence>
<evidence type="ECO:0000256" key="5">
    <source>
        <dbReference type="ARBA" id="ARBA00022502"/>
    </source>
</evidence>
<feature type="transmembrane region" description="Helical" evidence="12">
    <location>
        <begin position="697"/>
        <end position="715"/>
    </location>
</feature>
<feature type="transmembrane region" description="Helical" evidence="12">
    <location>
        <begin position="7"/>
        <end position="25"/>
    </location>
</feature>
<dbReference type="Pfam" id="PF01663">
    <property type="entry name" value="Phosphodiest"/>
    <property type="match status" value="1"/>
</dbReference>
<keyword evidence="10 12" id="KW-0472">Membrane</keyword>
<comment type="pathway">
    <text evidence="2 12">Glycolipid biosynthesis; glycosylphosphatidylinositol-anchor biosynthesis.</text>
</comment>
<dbReference type="InterPro" id="IPR002591">
    <property type="entry name" value="Phosphodiest/P_Trfase"/>
</dbReference>
<proteinExistence type="inferred from homology"/>
<keyword evidence="7 12" id="KW-0812">Transmembrane</keyword>
<dbReference type="GO" id="GO:0005789">
    <property type="term" value="C:endoplasmic reticulum membrane"/>
    <property type="evidence" value="ECO:0007669"/>
    <property type="project" value="UniProtKB-SubCell"/>
</dbReference>
<dbReference type="PANTHER" id="PTHR12250">
    <property type="entry name" value="PHOSPHATIDYLINOSITOL GLYCAN, CLASS N"/>
    <property type="match status" value="1"/>
</dbReference>
<dbReference type="InterPro" id="IPR007070">
    <property type="entry name" value="GPI_EtnP_transferase_1"/>
</dbReference>
<evidence type="ECO:0000256" key="12">
    <source>
        <dbReference type="RuleBase" id="RU367138"/>
    </source>
</evidence>
<dbReference type="GO" id="GO:0051377">
    <property type="term" value="F:mannose-ethanolamine phosphotransferase activity"/>
    <property type="evidence" value="ECO:0007669"/>
    <property type="project" value="UniProtKB-UniRule"/>
</dbReference>
<feature type="transmembrane region" description="Helical" evidence="12">
    <location>
        <begin position="499"/>
        <end position="519"/>
    </location>
</feature>
<accession>A0AAV2TRA2</accession>
<keyword evidence="9 12" id="KW-1133">Transmembrane helix</keyword>
<comment type="caution">
    <text evidence="14">The sequence shown here is derived from an EMBL/GenBank/DDBJ whole genome shotgun (WGS) entry which is preliminary data.</text>
</comment>
<feature type="transmembrane region" description="Helical" evidence="12">
    <location>
        <begin position="580"/>
        <end position="597"/>
    </location>
</feature>